<dbReference type="SUPFAM" id="SSF46785">
    <property type="entry name" value="Winged helix' DNA-binding domain"/>
    <property type="match status" value="1"/>
</dbReference>
<evidence type="ECO:0000256" key="4">
    <source>
        <dbReference type="ARBA" id="ARBA00023163"/>
    </source>
</evidence>
<dbReference type="GO" id="GO:0003700">
    <property type="term" value="F:DNA-binding transcription factor activity"/>
    <property type="evidence" value="ECO:0007669"/>
    <property type="project" value="InterPro"/>
</dbReference>
<dbReference type="Gene3D" id="1.10.10.10">
    <property type="entry name" value="Winged helix-like DNA-binding domain superfamily/Winged helix DNA-binding domain"/>
    <property type="match status" value="1"/>
</dbReference>
<dbReference type="InterPro" id="IPR036390">
    <property type="entry name" value="WH_DNA-bd_sf"/>
</dbReference>
<comment type="similarity">
    <text evidence="1">Belongs to the LysR transcriptional regulatory family.</text>
</comment>
<dbReference type="Proteomes" id="UP000823918">
    <property type="component" value="Unassembled WGS sequence"/>
</dbReference>
<evidence type="ECO:0000256" key="3">
    <source>
        <dbReference type="ARBA" id="ARBA00023125"/>
    </source>
</evidence>
<reference evidence="6" key="2">
    <citation type="submission" date="2021-04" db="EMBL/GenBank/DDBJ databases">
        <authorList>
            <person name="Gilroy R."/>
        </authorList>
    </citation>
    <scope>NUCLEOTIDE SEQUENCE</scope>
    <source>
        <strain evidence="6">5933</strain>
    </source>
</reference>
<feature type="domain" description="HTH lysR-type" evidence="5">
    <location>
        <begin position="1"/>
        <end position="58"/>
    </location>
</feature>
<dbReference type="PRINTS" id="PR00039">
    <property type="entry name" value="HTHLYSR"/>
</dbReference>
<organism evidence="6 7">
    <name type="scientific">Candidatus Ruthenibacterium merdavium</name>
    <dbReference type="NCBI Taxonomy" id="2838752"/>
    <lineage>
        <taxon>Bacteria</taxon>
        <taxon>Bacillati</taxon>
        <taxon>Bacillota</taxon>
        <taxon>Clostridia</taxon>
        <taxon>Eubacteriales</taxon>
        <taxon>Oscillospiraceae</taxon>
        <taxon>Ruthenibacterium</taxon>
    </lineage>
</organism>
<name>A0A9D2Q7R2_9FIRM</name>
<dbReference type="Pfam" id="PF00126">
    <property type="entry name" value="HTH_1"/>
    <property type="match status" value="1"/>
</dbReference>
<comment type="caution">
    <text evidence="6">The sequence shown here is derived from an EMBL/GenBank/DDBJ whole genome shotgun (WGS) entry which is preliminary data.</text>
</comment>
<sequence length="289" mass="33126">MLDPRWNTFLVLCETMNYTRAAEQLCLTQPAVTHQIRYLESYYGCRLFSYENKVLRLTEAGMRLREFTRSMVYNSNKIDHAMTQQAPLSLRVGTSKTIGEYVIAPKVKQFLRAHPEADFSLLVENTQVLLSELEEGRLDFVLVEGFFEKSRYQTRLFRKESFFGVCAPEHRLANRCISLDELQGERLILREEGSGTRAIFEDALRRQNCTLADFNQVSTISDFSLMKSLTADGIGVSFLYAPVVQRELAAGTLAKFEVVDMPMSGSFYFACLKDNLFSGLWEEWACEES</sequence>
<dbReference type="AlphaFoldDB" id="A0A9D2Q7R2"/>
<dbReference type="InterPro" id="IPR036388">
    <property type="entry name" value="WH-like_DNA-bd_sf"/>
</dbReference>
<proteinExistence type="inferred from homology"/>
<dbReference type="Gene3D" id="3.40.190.10">
    <property type="entry name" value="Periplasmic binding protein-like II"/>
    <property type="match status" value="2"/>
</dbReference>
<evidence type="ECO:0000259" key="5">
    <source>
        <dbReference type="PROSITE" id="PS50931"/>
    </source>
</evidence>
<accession>A0A9D2Q7R2</accession>
<dbReference type="InterPro" id="IPR000847">
    <property type="entry name" value="LysR_HTH_N"/>
</dbReference>
<dbReference type="Pfam" id="PF03466">
    <property type="entry name" value="LysR_substrate"/>
    <property type="match status" value="1"/>
</dbReference>
<protein>
    <submittedName>
        <fullName evidence="6">LysR family transcriptional regulator</fullName>
    </submittedName>
</protein>
<dbReference type="GO" id="GO:0000976">
    <property type="term" value="F:transcription cis-regulatory region binding"/>
    <property type="evidence" value="ECO:0007669"/>
    <property type="project" value="TreeGrafter"/>
</dbReference>
<evidence type="ECO:0000313" key="7">
    <source>
        <dbReference type="Proteomes" id="UP000823918"/>
    </source>
</evidence>
<keyword evidence="3" id="KW-0238">DNA-binding</keyword>
<evidence type="ECO:0000256" key="2">
    <source>
        <dbReference type="ARBA" id="ARBA00023015"/>
    </source>
</evidence>
<reference evidence="6" key="1">
    <citation type="journal article" date="2021" name="PeerJ">
        <title>Extensive microbial diversity within the chicken gut microbiome revealed by metagenomics and culture.</title>
        <authorList>
            <person name="Gilroy R."/>
            <person name="Ravi A."/>
            <person name="Getino M."/>
            <person name="Pursley I."/>
            <person name="Horton D.L."/>
            <person name="Alikhan N.F."/>
            <person name="Baker D."/>
            <person name="Gharbi K."/>
            <person name="Hall N."/>
            <person name="Watson M."/>
            <person name="Adriaenssens E.M."/>
            <person name="Foster-Nyarko E."/>
            <person name="Jarju S."/>
            <person name="Secka A."/>
            <person name="Antonio M."/>
            <person name="Oren A."/>
            <person name="Chaudhuri R.R."/>
            <person name="La Ragione R."/>
            <person name="Hildebrand F."/>
            <person name="Pallen M.J."/>
        </authorList>
    </citation>
    <scope>NUCLEOTIDE SEQUENCE</scope>
    <source>
        <strain evidence="6">5933</strain>
    </source>
</reference>
<gene>
    <name evidence="6" type="ORF">H9698_09495</name>
</gene>
<keyword evidence="4" id="KW-0804">Transcription</keyword>
<dbReference type="PANTHER" id="PTHR30126">
    <property type="entry name" value="HTH-TYPE TRANSCRIPTIONAL REGULATOR"/>
    <property type="match status" value="1"/>
</dbReference>
<dbReference type="SUPFAM" id="SSF53850">
    <property type="entry name" value="Periplasmic binding protein-like II"/>
    <property type="match status" value="1"/>
</dbReference>
<dbReference type="EMBL" id="DWWA01000050">
    <property type="protein sequence ID" value="HJC73007.1"/>
    <property type="molecule type" value="Genomic_DNA"/>
</dbReference>
<dbReference type="PROSITE" id="PS50931">
    <property type="entry name" value="HTH_LYSR"/>
    <property type="match status" value="1"/>
</dbReference>
<evidence type="ECO:0000256" key="1">
    <source>
        <dbReference type="ARBA" id="ARBA00009437"/>
    </source>
</evidence>
<evidence type="ECO:0000313" key="6">
    <source>
        <dbReference type="EMBL" id="HJC73007.1"/>
    </source>
</evidence>
<dbReference type="InterPro" id="IPR005119">
    <property type="entry name" value="LysR_subst-bd"/>
</dbReference>
<keyword evidence="2" id="KW-0805">Transcription regulation</keyword>
<dbReference type="PANTHER" id="PTHR30126:SF91">
    <property type="entry name" value="LYSR FAMILY TRANSCRIPTIONAL REGULATOR"/>
    <property type="match status" value="1"/>
</dbReference>